<proteinExistence type="predicted"/>
<evidence type="ECO:0000313" key="1">
    <source>
        <dbReference type="EMBL" id="CEK80181.1"/>
    </source>
</evidence>
<gene>
    <name evidence="1" type="primary">ORF119492</name>
</gene>
<accession>A0A0B7AJE4</accession>
<name>A0A0B7AJE4_9EUPU</name>
<dbReference type="EMBL" id="HACG01033316">
    <property type="protein sequence ID" value="CEK80181.1"/>
    <property type="molecule type" value="Transcribed_RNA"/>
</dbReference>
<organism evidence="1">
    <name type="scientific">Arion vulgaris</name>
    <dbReference type="NCBI Taxonomy" id="1028688"/>
    <lineage>
        <taxon>Eukaryota</taxon>
        <taxon>Metazoa</taxon>
        <taxon>Spiralia</taxon>
        <taxon>Lophotrochozoa</taxon>
        <taxon>Mollusca</taxon>
        <taxon>Gastropoda</taxon>
        <taxon>Heterobranchia</taxon>
        <taxon>Euthyneura</taxon>
        <taxon>Panpulmonata</taxon>
        <taxon>Eupulmonata</taxon>
        <taxon>Stylommatophora</taxon>
        <taxon>Helicina</taxon>
        <taxon>Arionoidea</taxon>
        <taxon>Arionidae</taxon>
        <taxon>Arion</taxon>
    </lineage>
</organism>
<protein>
    <submittedName>
        <fullName evidence="1">Uncharacterized protein</fullName>
    </submittedName>
</protein>
<dbReference type="AlphaFoldDB" id="A0A0B7AJE4"/>
<reference evidence="1" key="1">
    <citation type="submission" date="2014-12" db="EMBL/GenBank/DDBJ databases">
        <title>Insight into the proteome of Arion vulgaris.</title>
        <authorList>
            <person name="Aradska J."/>
            <person name="Bulat T."/>
            <person name="Smidak R."/>
            <person name="Sarate P."/>
            <person name="Gangsoo J."/>
            <person name="Sialana F."/>
            <person name="Bilban M."/>
            <person name="Lubec G."/>
        </authorList>
    </citation>
    <scope>NUCLEOTIDE SEQUENCE</scope>
    <source>
        <tissue evidence="1">Skin</tissue>
    </source>
</reference>
<sequence length="50" mass="5908">MSTASLNNIQVDISKCTQKKRKEIQMFVQLVMFANKIEHKETQENEMSNY</sequence>